<gene>
    <name evidence="2" type="ORF">EJ05DRAFT_325875</name>
</gene>
<feature type="compositionally biased region" description="Polar residues" evidence="1">
    <location>
        <begin position="97"/>
        <end position="127"/>
    </location>
</feature>
<reference evidence="2" key="1">
    <citation type="journal article" date="2020" name="Stud. Mycol.">
        <title>101 Dothideomycetes genomes: a test case for predicting lifestyles and emergence of pathogens.</title>
        <authorList>
            <person name="Haridas S."/>
            <person name="Albert R."/>
            <person name="Binder M."/>
            <person name="Bloem J."/>
            <person name="Labutti K."/>
            <person name="Salamov A."/>
            <person name="Andreopoulos B."/>
            <person name="Baker S."/>
            <person name="Barry K."/>
            <person name="Bills G."/>
            <person name="Bluhm B."/>
            <person name="Cannon C."/>
            <person name="Castanera R."/>
            <person name="Culley D."/>
            <person name="Daum C."/>
            <person name="Ezra D."/>
            <person name="Gonzalez J."/>
            <person name="Henrissat B."/>
            <person name="Kuo A."/>
            <person name="Liang C."/>
            <person name="Lipzen A."/>
            <person name="Lutzoni F."/>
            <person name="Magnuson J."/>
            <person name="Mondo S."/>
            <person name="Nolan M."/>
            <person name="Ohm R."/>
            <person name="Pangilinan J."/>
            <person name="Park H.-J."/>
            <person name="Ramirez L."/>
            <person name="Alfaro M."/>
            <person name="Sun H."/>
            <person name="Tritt A."/>
            <person name="Yoshinaga Y."/>
            <person name="Zwiers L.-H."/>
            <person name="Turgeon B."/>
            <person name="Goodwin S."/>
            <person name="Spatafora J."/>
            <person name="Crous P."/>
            <person name="Grigoriev I."/>
        </authorList>
    </citation>
    <scope>NUCLEOTIDE SEQUENCE</scope>
    <source>
        <strain evidence="2">CBS 121739</strain>
    </source>
</reference>
<evidence type="ECO:0000256" key="1">
    <source>
        <dbReference type="SAM" id="MobiDB-lite"/>
    </source>
</evidence>
<proteinExistence type="predicted"/>
<dbReference type="GeneID" id="54481843"/>
<organism evidence="2 3">
    <name type="scientific">Pseudovirgaria hyperparasitica</name>
    <dbReference type="NCBI Taxonomy" id="470096"/>
    <lineage>
        <taxon>Eukaryota</taxon>
        <taxon>Fungi</taxon>
        <taxon>Dikarya</taxon>
        <taxon>Ascomycota</taxon>
        <taxon>Pezizomycotina</taxon>
        <taxon>Dothideomycetes</taxon>
        <taxon>Dothideomycetes incertae sedis</taxon>
        <taxon>Acrospermales</taxon>
        <taxon>Acrospermaceae</taxon>
        <taxon>Pseudovirgaria</taxon>
    </lineage>
</organism>
<sequence>MVFGSRKRATSNPPRRTGVPTTPSNPATLAALQGATRAFVKPASNGLSSAAAAAALKANPTVPTQPGELQTKRMVRRGSNSSMASAPGNLAPRHSISRQNSNASMSERSFRAQSPDPNRHNSLSISNGLHKHAPPVPAIPKNLQESAFRRSMSIEPPQRNHRGVNVDRGLGSSIHSSPADRTMSLTGTDREEARLSINFSRPMSPPIPPVMSDSPSSHKGHSGWFTEPVTISRSPRNATHAVLPNSTATDYENAQQLIRNAAETPVTKKQYASATEGTHLAKGGMQAKPTGTAVQVQKPASPTTRSPATSQPVNTVADQPPVHLEGGVQRTTSVSPARSARFLDTS</sequence>
<keyword evidence="3" id="KW-1185">Reference proteome</keyword>
<feature type="compositionally biased region" description="Polar residues" evidence="1">
    <location>
        <begin position="292"/>
        <end position="317"/>
    </location>
</feature>
<dbReference type="EMBL" id="ML996570">
    <property type="protein sequence ID" value="KAF2758896.1"/>
    <property type="molecule type" value="Genomic_DNA"/>
</dbReference>
<dbReference type="OrthoDB" id="5423926at2759"/>
<evidence type="ECO:0000313" key="3">
    <source>
        <dbReference type="Proteomes" id="UP000799437"/>
    </source>
</evidence>
<dbReference type="Proteomes" id="UP000799437">
    <property type="component" value="Unassembled WGS sequence"/>
</dbReference>
<feature type="region of interest" description="Disordered" evidence="1">
    <location>
        <begin position="151"/>
        <end position="237"/>
    </location>
</feature>
<protein>
    <submittedName>
        <fullName evidence="2">Uncharacterized protein</fullName>
    </submittedName>
</protein>
<dbReference type="RefSeq" id="XP_033601347.1">
    <property type="nucleotide sequence ID" value="XM_033740789.1"/>
</dbReference>
<evidence type="ECO:0000313" key="2">
    <source>
        <dbReference type="EMBL" id="KAF2758896.1"/>
    </source>
</evidence>
<name>A0A6A6WAN5_9PEZI</name>
<feature type="compositionally biased region" description="Polar residues" evidence="1">
    <location>
        <begin position="10"/>
        <end position="27"/>
    </location>
</feature>
<feature type="region of interest" description="Disordered" evidence="1">
    <location>
        <begin position="1"/>
        <end position="27"/>
    </location>
</feature>
<accession>A0A6A6WAN5</accession>
<dbReference type="AlphaFoldDB" id="A0A6A6WAN5"/>
<feature type="region of interest" description="Disordered" evidence="1">
    <location>
        <begin position="56"/>
        <end position="139"/>
    </location>
</feature>
<feature type="region of interest" description="Disordered" evidence="1">
    <location>
        <begin position="279"/>
        <end position="346"/>
    </location>
</feature>